<sequence length="94" mass="10676">MLIIFFHNQIAFIFTSSKVILEAINRLSILLAFTILLNSVQPILSGVAIGSGWQAYAANINLSCYTIFLGLFFHFRVMVWDLQMFLCILLGKLF</sequence>
<comment type="similarity">
    <text evidence="1">Belongs to the multi antimicrobial extrusion (MATE) (TC 2.A.66.1) family.</text>
</comment>
<dbReference type="EMBL" id="HG739091">
    <property type="protein sequence ID" value="CDP01533.1"/>
    <property type="molecule type" value="Genomic_DNA"/>
</dbReference>
<keyword evidence="2" id="KW-1133">Transmembrane helix</keyword>
<dbReference type="GO" id="GO:0015297">
    <property type="term" value="F:antiporter activity"/>
    <property type="evidence" value="ECO:0007669"/>
    <property type="project" value="InterPro"/>
</dbReference>
<dbReference type="InParanoid" id="A0A068U1P5"/>
<dbReference type="PANTHER" id="PTHR11206">
    <property type="entry name" value="MULTIDRUG RESISTANCE PROTEIN"/>
    <property type="match status" value="1"/>
</dbReference>
<dbReference type="PhylomeDB" id="A0A068U1P5"/>
<feature type="transmembrane region" description="Helical" evidence="2">
    <location>
        <begin position="27"/>
        <end position="49"/>
    </location>
</feature>
<gene>
    <name evidence="3" type="ORF">GSCOC_T00036618001</name>
</gene>
<evidence type="ECO:0008006" key="5">
    <source>
        <dbReference type="Google" id="ProtNLM"/>
    </source>
</evidence>
<dbReference type="OrthoDB" id="2126698at2759"/>
<keyword evidence="2" id="KW-0812">Transmembrane</keyword>
<proteinExistence type="inferred from homology"/>
<dbReference type="Proteomes" id="UP000295252">
    <property type="component" value="Chromosome IX"/>
</dbReference>
<dbReference type="Gramene" id="CDP01533">
    <property type="protein sequence ID" value="CDP01533"/>
    <property type="gene ID" value="GSCOC_T00036618001"/>
</dbReference>
<organism evidence="3 4">
    <name type="scientific">Coffea canephora</name>
    <name type="common">Robusta coffee</name>
    <dbReference type="NCBI Taxonomy" id="49390"/>
    <lineage>
        <taxon>Eukaryota</taxon>
        <taxon>Viridiplantae</taxon>
        <taxon>Streptophyta</taxon>
        <taxon>Embryophyta</taxon>
        <taxon>Tracheophyta</taxon>
        <taxon>Spermatophyta</taxon>
        <taxon>Magnoliopsida</taxon>
        <taxon>eudicotyledons</taxon>
        <taxon>Gunneridae</taxon>
        <taxon>Pentapetalae</taxon>
        <taxon>asterids</taxon>
        <taxon>lamiids</taxon>
        <taxon>Gentianales</taxon>
        <taxon>Rubiaceae</taxon>
        <taxon>Ixoroideae</taxon>
        <taxon>Gardenieae complex</taxon>
        <taxon>Bertiereae - Coffeeae clade</taxon>
        <taxon>Coffeeae</taxon>
        <taxon>Coffea</taxon>
    </lineage>
</organism>
<dbReference type="GO" id="GO:0016020">
    <property type="term" value="C:membrane"/>
    <property type="evidence" value="ECO:0007669"/>
    <property type="project" value="InterPro"/>
</dbReference>
<name>A0A068U1P5_COFCA</name>
<evidence type="ECO:0000313" key="3">
    <source>
        <dbReference type="EMBL" id="CDP01533.1"/>
    </source>
</evidence>
<evidence type="ECO:0000313" key="4">
    <source>
        <dbReference type="Proteomes" id="UP000295252"/>
    </source>
</evidence>
<dbReference type="STRING" id="49390.A0A068U1P5"/>
<accession>A0A068U1P5</accession>
<protein>
    <recommendedName>
        <fullName evidence="5">Protein DETOXIFICATION</fullName>
    </recommendedName>
</protein>
<evidence type="ECO:0000256" key="1">
    <source>
        <dbReference type="ARBA" id="ARBA00010199"/>
    </source>
</evidence>
<keyword evidence="4" id="KW-1185">Reference proteome</keyword>
<evidence type="ECO:0000256" key="2">
    <source>
        <dbReference type="SAM" id="Phobius"/>
    </source>
</evidence>
<dbReference type="InterPro" id="IPR002528">
    <property type="entry name" value="MATE_fam"/>
</dbReference>
<dbReference type="Pfam" id="PF01554">
    <property type="entry name" value="MatE"/>
    <property type="match status" value="1"/>
</dbReference>
<keyword evidence="2" id="KW-0472">Membrane</keyword>
<reference evidence="4" key="1">
    <citation type="journal article" date="2014" name="Science">
        <title>The coffee genome provides insight into the convergent evolution of caffeine biosynthesis.</title>
        <authorList>
            <person name="Denoeud F."/>
            <person name="Carretero-Paulet L."/>
            <person name="Dereeper A."/>
            <person name="Droc G."/>
            <person name="Guyot R."/>
            <person name="Pietrella M."/>
            <person name="Zheng C."/>
            <person name="Alberti A."/>
            <person name="Anthony F."/>
            <person name="Aprea G."/>
            <person name="Aury J.M."/>
            <person name="Bento P."/>
            <person name="Bernard M."/>
            <person name="Bocs S."/>
            <person name="Campa C."/>
            <person name="Cenci A."/>
            <person name="Combes M.C."/>
            <person name="Crouzillat D."/>
            <person name="Da Silva C."/>
            <person name="Daddiego L."/>
            <person name="De Bellis F."/>
            <person name="Dussert S."/>
            <person name="Garsmeur O."/>
            <person name="Gayraud T."/>
            <person name="Guignon V."/>
            <person name="Jahn K."/>
            <person name="Jamilloux V."/>
            <person name="Joet T."/>
            <person name="Labadie K."/>
            <person name="Lan T."/>
            <person name="Leclercq J."/>
            <person name="Lepelley M."/>
            <person name="Leroy T."/>
            <person name="Li L.T."/>
            <person name="Librado P."/>
            <person name="Lopez L."/>
            <person name="Munoz A."/>
            <person name="Noel B."/>
            <person name="Pallavicini A."/>
            <person name="Perrotta G."/>
            <person name="Poncet V."/>
            <person name="Pot D."/>
            <person name="Priyono X."/>
            <person name="Rigoreau M."/>
            <person name="Rouard M."/>
            <person name="Rozas J."/>
            <person name="Tranchant-Dubreuil C."/>
            <person name="VanBuren R."/>
            <person name="Zhang Q."/>
            <person name="Andrade A.C."/>
            <person name="Argout X."/>
            <person name="Bertrand B."/>
            <person name="de Kochko A."/>
            <person name="Graziosi G."/>
            <person name="Henry R.J."/>
            <person name="Jayarama X."/>
            <person name="Ming R."/>
            <person name="Nagai C."/>
            <person name="Rounsley S."/>
            <person name="Sankoff D."/>
            <person name="Giuliano G."/>
            <person name="Albert V.A."/>
            <person name="Wincker P."/>
            <person name="Lashermes P."/>
        </authorList>
    </citation>
    <scope>NUCLEOTIDE SEQUENCE [LARGE SCALE GENOMIC DNA]</scope>
    <source>
        <strain evidence="4">cv. DH200-94</strain>
    </source>
</reference>
<feature type="transmembrane region" description="Helical" evidence="2">
    <location>
        <begin position="55"/>
        <end position="75"/>
    </location>
</feature>
<dbReference type="GO" id="GO:0042910">
    <property type="term" value="F:xenobiotic transmembrane transporter activity"/>
    <property type="evidence" value="ECO:0007669"/>
    <property type="project" value="InterPro"/>
</dbReference>
<dbReference type="AlphaFoldDB" id="A0A068U1P5"/>